<gene>
    <name evidence="1" type="ORF">UJA718_LOCUS23502</name>
</gene>
<proteinExistence type="predicted"/>
<evidence type="ECO:0008006" key="3">
    <source>
        <dbReference type="Google" id="ProtNLM"/>
    </source>
</evidence>
<name>A0A820T652_9BILA</name>
<dbReference type="AlphaFoldDB" id="A0A820T652"/>
<accession>A0A820T652</accession>
<feature type="non-terminal residue" evidence="1">
    <location>
        <position position="78"/>
    </location>
</feature>
<keyword evidence="2" id="KW-1185">Reference proteome</keyword>
<comment type="caution">
    <text evidence="1">The sequence shown here is derived from an EMBL/GenBank/DDBJ whole genome shotgun (WGS) entry which is preliminary data.</text>
</comment>
<dbReference type="EMBL" id="CAJOBP010005125">
    <property type="protein sequence ID" value="CAF4460977.1"/>
    <property type="molecule type" value="Genomic_DNA"/>
</dbReference>
<dbReference type="Proteomes" id="UP000663873">
    <property type="component" value="Unassembled WGS sequence"/>
</dbReference>
<protein>
    <recommendedName>
        <fullName evidence="3">Reverse transcriptase domain-containing protein</fullName>
    </recommendedName>
</protein>
<evidence type="ECO:0000313" key="2">
    <source>
        <dbReference type="Proteomes" id="UP000663873"/>
    </source>
</evidence>
<sequence>MHVIAHHDTPQCFEHPTQVHAYVDDIALVYIPSIPLKFSSQVVKIEERINNDMTELLNYAEKWHQPLNPNKTEFVVYH</sequence>
<reference evidence="1" key="1">
    <citation type="submission" date="2021-02" db="EMBL/GenBank/DDBJ databases">
        <authorList>
            <person name="Nowell W R."/>
        </authorList>
    </citation>
    <scope>NUCLEOTIDE SEQUENCE</scope>
</reference>
<organism evidence="1 2">
    <name type="scientific">Rotaria socialis</name>
    <dbReference type="NCBI Taxonomy" id="392032"/>
    <lineage>
        <taxon>Eukaryota</taxon>
        <taxon>Metazoa</taxon>
        <taxon>Spiralia</taxon>
        <taxon>Gnathifera</taxon>
        <taxon>Rotifera</taxon>
        <taxon>Eurotatoria</taxon>
        <taxon>Bdelloidea</taxon>
        <taxon>Philodinida</taxon>
        <taxon>Philodinidae</taxon>
        <taxon>Rotaria</taxon>
    </lineage>
</organism>
<evidence type="ECO:0000313" key="1">
    <source>
        <dbReference type="EMBL" id="CAF4460977.1"/>
    </source>
</evidence>